<dbReference type="Gene3D" id="1.10.10.10">
    <property type="entry name" value="Winged helix-like DNA-binding domain superfamily/Winged helix DNA-binding domain"/>
    <property type="match status" value="1"/>
</dbReference>
<dbReference type="InterPro" id="IPR036390">
    <property type="entry name" value="WH_DNA-bd_sf"/>
</dbReference>
<dbReference type="SUPFAM" id="SSF46785">
    <property type="entry name" value="Winged helix' DNA-binding domain"/>
    <property type="match status" value="1"/>
</dbReference>
<dbReference type="EMBL" id="JAKIKP010000002">
    <property type="protein sequence ID" value="MCL1142042.1"/>
    <property type="molecule type" value="Genomic_DNA"/>
</dbReference>
<sequence length="235" mass="27115">MFIQVEDSTRRIHVQVARQIARKILSGEIPEQQKLPSEMELCDMFGVSRTALRESTKLLSAKGLIESRPKVGTRVLSRSNWHFLDPQLLDWIQDLENTKSFLSKFLGLRKAIEPEACALAATYATIEQRKQLSVLFQNMLSAAENFDYEKWTVNDHQFHQIIYLSTDNQFYIPFGNILTTIFKLFIDESAEGGRFCINEHKGIYDSIMSGDAEKARSFCQQLLKDENQRLSKIEE</sequence>
<evidence type="ECO:0000259" key="4">
    <source>
        <dbReference type="PROSITE" id="PS50949"/>
    </source>
</evidence>
<dbReference type="InterPro" id="IPR011711">
    <property type="entry name" value="GntR_C"/>
</dbReference>
<dbReference type="PANTHER" id="PTHR43537:SF44">
    <property type="entry name" value="GNTR FAMILY REGULATORY PROTEIN"/>
    <property type="match status" value="1"/>
</dbReference>
<evidence type="ECO:0000256" key="3">
    <source>
        <dbReference type="ARBA" id="ARBA00023163"/>
    </source>
</evidence>
<dbReference type="Gene3D" id="1.20.120.530">
    <property type="entry name" value="GntR ligand-binding domain-like"/>
    <property type="match status" value="1"/>
</dbReference>
<dbReference type="InterPro" id="IPR008920">
    <property type="entry name" value="TF_FadR/GntR_C"/>
</dbReference>
<evidence type="ECO:0000313" key="6">
    <source>
        <dbReference type="Proteomes" id="UP001139333"/>
    </source>
</evidence>
<keyword evidence="6" id="KW-1185">Reference proteome</keyword>
<dbReference type="Pfam" id="PF00392">
    <property type="entry name" value="GntR"/>
    <property type="match status" value="1"/>
</dbReference>
<dbReference type="InterPro" id="IPR000524">
    <property type="entry name" value="Tscrpt_reg_HTH_GntR"/>
</dbReference>
<feature type="domain" description="HTH gntR-type" evidence="4">
    <location>
        <begin position="10"/>
        <end position="78"/>
    </location>
</feature>
<dbReference type="SMART" id="SM00345">
    <property type="entry name" value="HTH_GNTR"/>
    <property type="match status" value="1"/>
</dbReference>
<dbReference type="RefSeq" id="WP_248994712.1">
    <property type="nucleotide sequence ID" value="NZ_JAKIKP010000002.1"/>
</dbReference>
<dbReference type="GO" id="GO:0003677">
    <property type="term" value="F:DNA binding"/>
    <property type="evidence" value="ECO:0007669"/>
    <property type="project" value="UniProtKB-KW"/>
</dbReference>
<keyword evidence="2" id="KW-0238">DNA-binding</keyword>
<dbReference type="GO" id="GO:0003700">
    <property type="term" value="F:DNA-binding transcription factor activity"/>
    <property type="evidence" value="ECO:0007669"/>
    <property type="project" value="InterPro"/>
</dbReference>
<dbReference type="AlphaFoldDB" id="A0A9X1ZLT7"/>
<dbReference type="SUPFAM" id="SSF48008">
    <property type="entry name" value="GntR ligand-binding domain-like"/>
    <property type="match status" value="1"/>
</dbReference>
<evidence type="ECO:0000313" key="5">
    <source>
        <dbReference type="EMBL" id="MCL1142042.1"/>
    </source>
</evidence>
<dbReference type="Pfam" id="PF07729">
    <property type="entry name" value="FCD"/>
    <property type="match status" value="1"/>
</dbReference>
<organism evidence="5 6">
    <name type="scientific">Shewanella gaetbuli</name>
    <dbReference type="NCBI Taxonomy" id="220752"/>
    <lineage>
        <taxon>Bacteria</taxon>
        <taxon>Pseudomonadati</taxon>
        <taxon>Pseudomonadota</taxon>
        <taxon>Gammaproteobacteria</taxon>
        <taxon>Alteromonadales</taxon>
        <taxon>Shewanellaceae</taxon>
        <taxon>Shewanella</taxon>
    </lineage>
</organism>
<reference evidence="5" key="1">
    <citation type="submission" date="2022-01" db="EMBL/GenBank/DDBJ databases">
        <title>Whole genome-based taxonomy of the Shewanellaceae.</title>
        <authorList>
            <person name="Martin-Rodriguez A.J."/>
        </authorList>
    </citation>
    <scope>NUCLEOTIDE SEQUENCE</scope>
    <source>
        <strain evidence="5">DSM 16422</strain>
    </source>
</reference>
<dbReference type="Proteomes" id="UP001139333">
    <property type="component" value="Unassembled WGS sequence"/>
</dbReference>
<evidence type="ECO:0000256" key="2">
    <source>
        <dbReference type="ARBA" id="ARBA00023125"/>
    </source>
</evidence>
<proteinExistence type="predicted"/>
<comment type="caution">
    <text evidence="5">The sequence shown here is derived from an EMBL/GenBank/DDBJ whole genome shotgun (WGS) entry which is preliminary data.</text>
</comment>
<keyword evidence="3" id="KW-0804">Transcription</keyword>
<dbReference type="PANTHER" id="PTHR43537">
    <property type="entry name" value="TRANSCRIPTIONAL REGULATOR, GNTR FAMILY"/>
    <property type="match status" value="1"/>
</dbReference>
<dbReference type="CDD" id="cd07377">
    <property type="entry name" value="WHTH_GntR"/>
    <property type="match status" value="1"/>
</dbReference>
<evidence type="ECO:0000256" key="1">
    <source>
        <dbReference type="ARBA" id="ARBA00023015"/>
    </source>
</evidence>
<keyword evidence="1" id="KW-0805">Transcription regulation</keyword>
<gene>
    <name evidence="5" type="ORF">L2672_04955</name>
</gene>
<protein>
    <submittedName>
        <fullName evidence="5">FadR family transcriptional regulator</fullName>
    </submittedName>
</protein>
<dbReference type="InterPro" id="IPR036388">
    <property type="entry name" value="WH-like_DNA-bd_sf"/>
</dbReference>
<dbReference type="PRINTS" id="PR00035">
    <property type="entry name" value="HTHGNTR"/>
</dbReference>
<dbReference type="SMART" id="SM00895">
    <property type="entry name" value="FCD"/>
    <property type="match status" value="1"/>
</dbReference>
<dbReference type="PROSITE" id="PS50949">
    <property type="entry name" value="HTH_GNTR"/>
    <property type="match status" value="1"/>
</dbReference>
<name>A0A9X1ZLT7_9GAMM</name>
<accession>A0A9X1ZLT7</accession>